<comment type="caution">
    <text evidence="2">The sequence shown here is derived from an EMBL/GenBank/DDBJ whole genome shotgun (WGS) entry which is preliminary data.</text>
</comment>
<feature type="compositionally biased region" description="Polar residues" evidence="1">
    <location>
        <begin position="100"/>
        <end position="114"/>
    </location>
</feature>
<dbReference type="EMBL" id="JBAWTH010000001">
    <property type="protein sequence ID" value="KAL2293441.1"/>
    <property type="molecule type" value="Genomic_DNA"/>
</dbReference>
<gene>
    <name evidence="2" type="ORF">FJTKL_05344</name>
</gene>
<accession>A0ABR4FG37</accession>
<sequence>MKGEADAKIRRIEEQTKVEIQRLQDEAYRKTTEIHEATKKDLGILQVNSERKTQELEDKRIARKRKHEDDYHEIESEFSTRLKSLEKRCIARHSATFRNPRSANLSSASQQTPDKTLIID</sequence>
<name>A0ABR4FG37_9PEZI</name>
<organism evidence="2 3">
    <name type="scientific">Diaporthe vaccinii</name>
    <dbReference type="NCBI Taxonomy" id="105482"/>
    <lineage>
        <taxon>Eukaryota</taxon>
        <taxon>Fungi</taxon>
        <taxon>Dikarya</taxon>
        <taxon>Ascomycota</taxon>
        <taxon>Pezizomycotina</taxon>
        <taxon>Sordariomycetes</taxon>
        <taxon>Sordariomycetidae</taxon>
        <taxon>Diaporthales</taxon>
        <taxon>Diaporthaceae</taxon>
        <taxon>Diaporthe</taxon>
        <taxon>Diaporthe eres species complex</taxon>
    </lineage>
</organism>
<feature type="region of interest" description="Disordered" evidence="1">
    <location>
        <begin position="100"/>
        <end position="120"/>
    </location>
</feature>
<reference evidence="2 3" key="1">
    <citation type="submission" date="2024-03" db="EMBL/GenBank/DDBJ databases">
        <title>A high-quality draft genome sequence of Diaporthe vaccinii, a causative agent of upright dieback and viscid rot disease in cranberry plants.</title>
        <authorList>
            <person name="Sarrasin M."/>
            <person name="Lang B.F."/>
            <person name="Burger G."/>
        </authorList>
    </citation>
    <scope>NUCLEOTIDE SEQUENCE [LARGE SCALE GENOMIC DNA]</scope>
    <source>
        <strain evidence="2 3">IS7</strain>
    </source>
</reference>
<evidence type="ECO:0000313" key="3">
    <source>
        <dbReference type="Proteomes" id="UP001600888"/>
    </source>
</evidence>
<proteinExistence type="predicted"/>
<evidence type="ECO:0000313" key="2">
    <source>
        <dbReference type="EMBL" id="KAL2293441.1"/>
    </source>
</evidence>
<protein>
    <submittedName>
        <fullName evidence="2">Uncharacterized protein</fullName>
    </submittedName>
</protein>
<keyword evidence="3" id="KW-1185">Reference proteome</keyword>
<evidence type="ECO:0000256" key="1">
    <source>
        <dbReference type="SAM" id="MobiDB-lite"/>
    </source>
</evidence>
<dbReference type="Proteomes" id="UP001600888">
    <property type="component" value="Unassembled WGS sequence"/>
</dbReference>